<reference evidence="2 3" key="1">
    <citation type="submission" date="2016-10" db="EMBL/GenBank/DDBJ databases">
        <authorList>
            <person name="de Groot N.N."/>
        </authorList>
    </citation>
    <scope>NUCLEOTIDE SEQUENCE [LARGE SCALE GENOMIC DNA]</scope>
    <source>
        <strain evidence="2 3">DSM 22489</strain>
    </source>
</reference>
<sequence>MSNVPNIPLTSHHYVEADGVRVFYREAGPVDAPVVLLLHGFPTSSFQYRELIPRLADRYHVIAPDLPGFGFTKVPKERGYVYTFDSIAHTIFAFTEALKLKRYAMYVFDYGAPTGFRLAMMAPERVAAIVSQNGNAYEEGLGDAWQPIQRYWREPTLEHRNAIRGALTAEGMRHEYGVGIPNPELIKPEGYTLDAALLARPGNVDIQLDLFLDYANNVKLYPKFQEYFRKSQVPLLAVWGKFDPYFIPAGAEAFRRDLPHATVEFLPTGHFALETHLLEVTSAMRGFLAANGV</sequence>
<evidence type="ECO:0000313" key="2">
    <source>
        <dbReference type="EMBL" id="SEG03169.1"/>
    </source>
</evidence>
<dbReference type="OrthoDB" id="9797695at2"/>
<evidence type="ECO:0000259" key="1">
    <source>
        <dbReference type="Pfam" id="PF00561"/>
    </source>
</evidence>
<evidence type="ECO:0000313" key="3">
    <source>
        <dbReference type="Proteomes" id="UP000236728"/>
    </source>
</evidence>
<organism evidence="2 3">
    <name type="scientific">Bryocella elongata</name>
    <dbReference type="NCBI Taxonomy" id="863522"/>
    <lineage>
        <taxon>Bacteria</taxon>
        <taxon>Pseudomonadati</taxon>
        <taxon>Acidobacteriota</taxon>
        <taxon>Terriglobia</taxon>
        <taxon>Terriglobales</taxon>
        <taxon>Acidobacteriaceae</taxon>
        <taxon>Bryocella</taxon>
    </lineage>
</organism>
<dbReference type="Proteomes" id="UP000236728">
    <property type="component" value="Unassembled WGS sequence"/>
</dbReference>
<dbReference type="AlphaFoldDB" id="A0A1H5WUE7"/>
<dbReference type="Gene3D" id="3.40.50.1820">
    <property type="entry name" value="alpha/beta hydrolase"/>
    <property type="match status" value="1"/>
</dbReference>
<dbReference type="FunFam" id="3.40.50.1820:FF:000173">
    <property type="entry name" value="Alpha/beta hydrolase"/>
    <property type="match status" value="1"/>
</dbReference>
<name>A0A1H5WUE7_9BACT</name>
<dbReference type="EMBL" id="FNVA01000002">
    <property type="protein sequence ID" value="SEG03169.1"/>
    <property type="molecule type" value="Genomic_DNA"/>
</dbReference>
<dbReference type="RefSeq" id="WP_103932640.1">
    <property type="nucleotide sequence ID" value="NZ_FNVA01000002.1"/>
</dbReference>
<dbReference type="SUPFAM" id="SSF53474">
    <property type="entry name" value="alpha/beta-Hydrolases"/>
    <property type="match status" value="1"/>
</dbReference>
<gene>
    <name evidence="2" type="ORF">SAMN05421819_1751</name>
</gene>
<dbReference type="InterPro" id="IPR029058">
    <property type="entry name" value="AB_hydrolase_fold"/>
</dbReference>
<feature type="domain" description="AB hydrolase-1" evidence="1">
    <location>
        <begin position="221"/>
        <end position="276"/>
    </location>
</feature>
<dbReference type="InterPro" id="IPR000073">
    <property type="entry name" value="AB_hydrolase_1"/>
</dbReference>
<dbReference type="GO" id="GO:0004301">
    <property type="term" value="F:epoxide hydrolase activity"/>
    <property type="evidence" value="ECO:0007669"/>
    <property type="project" value="TreeGrafter"/>
</dbReference>
<dbReference type="PRINTS" id="PR00111">
    <property type="entry name" value="ABHYDROLASE"/>
</dbReference>
<dbReference type="InterPro" id="IPR000639">
    <property type="entry name" value="Epox_hydrolase-like"/>
</dbReference>
<accession>A0A1H5WUE7</accession>
<proteinExistence type="predicted"/>
<dbReference type="Pfam" id="PF00561">
    <property type="entry name" value="Abhydrolase_1"/>
    <property type="match status" value="2"/>
</dbReference>
<dbReference type="InterPro" id="IPR051340">
    <property type="entry name" value="Haloalkane_dehalogenase"/>
</dbReference>
<feature type="domain" description="AB hydrolase-1" evidence="1">
    <location>
        <begin position="33"/>
        <end position="148"/>
    </location>
</feature>
<dbReference type="PANTHER" id="PTHR42977:SF1">
    <property type="entry name" value="BLR6576 PROTEIN"/>
    <property type="match status" value="1"/>
</dbReference>
<dbReference type="PRINTS" id="PR00412">
    <property type="entry name" value="EPOXHYDRLASE"/>
</dbReference>
<dbReference type="PANTHER" id="PTHR42977">
    <property type="entry name" value="HYDROLASE-RELATED"/>
    <property type="match status" value="1"/>
</dbReference>
<protein>
    <submittedName>
        <fullName evidence="2">Pimeloyl-ACP methyl ester carboxylesterase</fullName>
    </submittedName>
</protein>
<keyword evidence="3" id="KW-1185">Reference proteome</keyword>